<dbReference type="AlphaFoldDB" id="A0A5B6YIN6"/>
<dbReference type="PANTHER" id="PTHR33675">
    <property type="entry name" value="NUCLEAR RECEPTOR FAMILY 2 GROUP C PROTEIN"/>
    <property type="match status" value="1"/>
</dbReference>
<proteinExistence type="predicted"/>
<protein>
    <submittedName>
        <fullName evidence="2">Uncharacterized protein</fullName>
    </submittedName>
</protein>
<feature type="compositionally biased region" description="Acidic residues" evidence="1">
    <location>
        <begin position="127"/>
        <end position="140"/>
    </location>
</feature>
<feature type="region of interest" description="Disordered" evidence="1">
    <location>
        <begin position="91"/>
        <end position="112"/>
    </location>
</feature>
<gene>
    <name evidence="2" type="ORF">Din_001083</name>
</gene>
<dbReference type="PANTHER" id="PTHR33675:SF4">
    <property type="match status" value="1"/>
</dbReference>
<dbReference type="EMBL" id="GHES01001083">
    <property type="protein sequence ID" value="MPA31642.1"/>
    <property type="molecule type" value="Transcribed_RNA"/>
</dbReference>
<feature type="region of interest" description="Disordered" evidence="1">
    <location>
        <begin position="121"/>
        <end position="140"/>
    </location>
</feature>
<evidence type="ECO:0000313" key="2">
    <source>
        <dbReference type="EMBL" id="MPA31642.1"/>
    </source>
</evidence>
<sequence length="140" mass="15526">MAQKRKVEVTVVDENDRGLCSIFRNTANSLSQLYSQSLSHRKFAFDAGQTHALEKLNEWMAMKQQEGKLVTVADIIAYLQDQLNNSVLSSQPQELWGNGSHQSGASQNGQMELGLSSSAPLMQSQDTDLEMDITSEDPIH</sequence>
<name>A0A5B6YIN6_DAVIN</name>
<organism evidence="2">
    <name type="scientific">Davidia involucrata</name>
    <name type="common">Dove tree</name>
    <dbReference type="NCBI Taxonomy" id="16924"/>
    <lineage>
        <taxon>Eukaryota</taxon>
        <taxon>Viridiplantae</taxon>
        <taxon>Streptophyta</taxon>
        <taxon>Embryophyta</taxon>
        <taxon>Tracheophyta</taxon>
        <taxon>Spermatophyta</taxon>
        <taxon>Magnoliopsida</taxon>
        <taxon>eudicotyledons</taxon>
        <taxon>Gunneridae</taxon>
        <taxon>Pentapetalae</taxon>
        <taxon>asterids</taxon>
        <taxon>Cornales</taxon>
        <taxon>Nyssaceae</taxon>
        <taxon>Davidia</taxon>
    </lineage>
</organism>
<evidence type="ECO:0000256" key="1">
    <source>
        <dbReference type="SAM" id="MobiDB-lite"/>
    </source>
</evidence>
<accession>A0A5B6YIN6</accession>
<reference evidence="2" key="1">
    <citation type="submission" date="2019-08" db="EMBL/GenBank/DDBJ databases">
        <title>Reference gene set and small RNA set construction with multiple tissues from Davidia involucrata Baill.</title>
        <authorList>
            <person name="Yang H."/>
            <person name="Zhou C."/>
            <person name="Li G."/>
            <person name="Wang J."/>
            <person name="Gao P."/>
            <person name="Wang M."/>
            <person name="Wang R."/>
            <person name="Zhao Y."/>
        </authorList>
    </citation>
    <scope>NUCLEOTIDE SEQUENCE</scope>
    <source>
        <tissue evidence="2">Mixed with DoveR01_LX</tissue>
    </source>
</reference>